<dbReference type="PANTHER" id="PTHR11911">
    <property type="entry name" value="INOSINE-5-MONOPHOSPHATE DEHYDROGENASE RELATED"/>
    <property type="match status" value="1"/>
</dbReference>
<dbReference type="GO" id="GO:0005737">
    <property type="term" value="C:cytoplasm"/>
    <property type="evidence" value="ECO:0007669"/>
    <property type="project" value="TreeGrafter"/>
</dbReference>
<reference evidence="2" key="1">
    <citation type="submission" date="2018-05" db="EMBL/GenBank/DDBJ databases">
        <authorList>
            <person name="Lanie J.A."/>
            <person name="Ng W.-L."/>
            <person name="Kazmierczak K.M."/>
            <person name="Andrzejewski T.M."/>
            <person name="Davidsen T.M."/>
            <person name="Wayne K.J."/>
            <person name="Tettelin H."/>
            <person name="Glass J.I."/>
            <person name="Rusch D."/>
            <person name="Podicherti R."/>
            <person name="Tsui H.-C.T."/>
            <person name="Winkler M.E."/>
        </authorList>
    </citation>
    <scope>NUCLEOTIDE SEQUENCE</scope>
</reference>
<dbReference type="InterPro" id="IPR013785">
    <property type="entry name" value="Aldolase_TIM"/>
</dbReference>
<feature type="non-terminal residue" evidence="2">
    <location>
        <position position="1"/>
    </location>
</feature>
<feature type="domain" description="IMP dehydrogenase/GMP reductase" evidence="1">
    <location>
        <begin position="1"/>
        <end position="141"/>
    </location>
</feature>
<dbReference type="EMBL" id="UINC01072561">
    <property type="protein sequence ID" value="SVC08294.1"/>
    <property type="molecule type" value="Genomic_DNA"/>
</dbReference>
<accession>A0A382J7Y3</accession>
<dbReference type="InterPro" id="IPR005990">
    <property type="entry name" value="IMP_DH"/>
</dbReference>
<dbReference type="PANTHER" id="PTHR11911:SF122">
    <property type="entry name" value="GMP REDUCTASE"/>
    <property type="match status" value="1"/>
</dbReference>
<evidence type="ECO:0000313" key="2">
    <source>
        <dbReference type="EMBL" id="SVC08294.1"/>
    </source>
</evidence>
<dbReference type="Gene3D" id="3.20.20.70">
    <property type="entry name" value="Aldolase class I"/>
    <property type="match status" value="2"/>
</dbReference>
<dbReference type="GO" id="GO:0006183">
    <property type="term" value="P:GTP biosynthetic process"/>
    <property type="evidence" value="ECO:0007669"/>
    <property type="project" value="TreeGrafter"/>
</dbReference>
<gene>
    <name evidence="2" type="ORF">METZ01_LOCUS261148</name>
</gene>
<dbReference type="AlphaFoldDB" id="A0A382J7Y3"/>
<dbReference type="Pfam" id="PF00478">
    <property type="entry name" value="IMPDH"/>
    <property type="match status" value="1"/>
</dbReference>
<dbReference type="InterPro" id="IPR001093">
    <property type="entry name" value="IMP_DH_GMPRt"/>
</dbReference>
<dbReference type="SUPFAM" id="SSF51412">
    <property type="entry name" value="Inosine monophosphate dehydrogenase (IMPDH)"/>
    <property type="match status" value="1"/>
</dbReference>
<evidence type="ECO:0000259" key="1">
    <source>
        <dbReference type="Pfam" id="PF00478"/>
    </source>
</evidence>
<feature type="non-terminal residue" evidence="2">
    <location>
        <position position="142"/>
    </location>
</feature>
<dbReference type="GO" id="GO:0003938">
    <property type="term" value="F:IMP dehydrogenase activity"/>
    <property type="evidence" value="ECO:0007669"/>
    <property type="project" value="InterPro"/>
</dbReference>
<name>A0A382J7Y3_9ZZZZ</name>
<organism evidence="2">
    <name type="scientific">marine metagenome</name>
    <dbReference type="NCBI Taxonomy" id="408172"/>
    <lineage>
        <taxon>unclassified sequences</taxon>
        <taxon>metagenomes</taxon>
        <taxon>ecological metagenomes</taxon>
    </lineage>
</organism>
<proteinExistence type="predicted"/>
<protein>
    <recommendedName>
        <fullName evidence="1">IMP dehydrogenase/GMP reductase domain-containing protein</fullName>
    </recommendedName>
</protein>
<sequence>MDTITEYEMAYEMMEWGGVGVLHRFNTIEEQSRMMKNLHKKFESYFKIDKDFDSPQTLEEAYDHYVKINGYEGYIDDEDGTDIQDYLDMVKDRLEMNERWSKKPLCAAIGVTEDYLERAEELVKNGCNVLLIDVAHGHHKLV</sequence>